<name>A0A3E3EAN1_9FIRM</name>
<gene>
    <name evidence="1" type="ORF">DXB93_13585</name>
</gene>
<proteinExistence type="predicted"/>
<dbReference type="RefSeq" id="WP_117582071.1">
    <property type="nucleotide sequence ID" value="NZ_CAXMZD010000002.1"/>
</dbReference>
<reference evidence="1 2" key="1">
    <citation type="submission" date="2018-08" db="EMBL/GenBank/DDBJ databases">
        <title>A genome reference for cultivated species of the human gut microbiota.</title>
        <authorList>
            <person name="Zou Y."/>
            <person name="Xue W."/>
            <person name="Luo G."/>
        </authorList>
    </citation>
    <scope>NUCLEOTIDE SEQUENCE [LARGE SCALE GENOMIC DNA]</scope>
    <source>
        <strain evidence="1 2">OM06-4</strain>
    </source>
</reference>
<dbReference type="Proteomes" id="UP000261032">
    <property type="component" value="Unassembled WGS sequence"/>
</dbReference>
<sequence>MSEKKFDQTKYINEWAKENMKQVKASYKAEFVKEFKEALKLLNDGKPKEEQISQSDVIREAMLQVIKKAKKNKKEHYSPSG</sequence>
<evidence type="ECO:0000313" key="1">
    <source>
        <dbReference type="EMBL" id="RGD82770.1"/>
    </source>
</evidence>
<accession>A0A3E3EAN1</accession>
<dbReference type="EMBL" id="QUSL01000024">
    <property type="protein sequence ID" value="RGD82770.1"/>
    <property type="molecule type" value="Genomic_DNA"/>
</dbReference>
<evidence type="ECO:0000313" key="2">
    <source>
        <dbReference type="Proteomes" id="UP000261032"/>
    </source>
</evidence>
<comment type="caution">
    <text evidence="1">The sequence shown here is derived from an EMBL/GenBank/DDBJ whole genome shotgun (WGS) entry which is preliminary data.</text>
</comment>
<protein>
    <submittedName>
        <fullName evidence="1">Uncharacterized protein</fullName>
    </submittedName>
</protein>
<dbReference type="AlphaFoldDB" id="A0A3E3EAN1"/>
<organism evidence="1 2">
    <name type="scientific">Thomasclavelia ramosa</name>
    <dbReference type="NCBI Taxonomy" id="1547"/>
    <lineage>
        <taxon>Bacteria</taxon>
        <taxon>Bacillati</taxon>
        <taxon>Bacillota</taxon>
        <taxon>Erysipelotrichia</taxon>
        <taxon>Erysipelotrichales</taxon>
        <taxon>Coprobacillaceae</taxon>
        <taxon>Thomasclavelia</taxon>
    </lineage>
</organism>